<dbReference type="Gene3D" id="3.30.1370.210">
    <property type="match status" value="1"/>
</dbReference>
<proteinExistence type="predicted"/>
<evidence type="ECO:0000313" key="6">
    <source>
        <dbReference type="EMBL" id="CAK9054973.1"/>
    </source>
</evidence>
<keyword evidence="7" id="KW-1185">Reference proteome</keyword>
<comment type="caution">
    <text evidence="6">The sequence shown here is derived from an EMBL/GenBank/DDBJ whole genome shotgun (WGS) entry which is preliminary data.</text>
</comment>
<protein>
    <recommendedName>
        <fullName evidence="5">C3H1-type domain-containing protein</fullName>
    </recommendedName>
</protein>
<feature type="domain" description="C3H1-type" evidence="5">
    <location>
        <begin position="36"/>
        <end position="63"/>
    </location>
</feature>
<sequence length="382" mass="42459">MPRKRRTRLAVAPIAPQVNLSAGSDDEERNMRTQVFEKTKMCKFHILGACAKGSSCRFAHFPSELNNLPDLACTKLCKALIATGLCDNPDCRYAHSHEELRPMPFGQMEREKEKRAAPLSVGALVHPVGQVVAPPVRNPAPSMPFQKGLHRQPMMGQDTGYTDFSRWEALGQEDATSVASDGYRHIGDRHLGLLQVRSTTPPRIPKVSSAAARLCSMGQDTEEQPVEALRMPSVNEPVQINLHSLRSLSGNNLAAMAEDTDRTDWVPPLMHSRHNSLEFRESTLSMATPMMIPPVASGHNPILGETTEEATMPTMPTTTVEQFWQSRDESHFRDCTSKLDPNQWVDHTYLGDNIKGYSSWPKGFEHMDTLYPATDLCTVGSQ</sequence>
<dbReference type="InterPro" id="IPR000571">
    <property type="entry name" value="Znf_CCCH"/>
</dbReference>
<name>A0ABP0MU16_9DINO</name>
<dbReference type="PROSITE" id="PS50103">
    <property type="entry name" value="ZF_C3H1"/>
    <property type="match status" value="2"/>
</dbReference>
<organism evidence="6 7">
    <name type="scientific">Durusdinium trenchii</name>
    <dbReference type="NCBI Taxonomy" id="1381693"/>
    <lineage>
        <taxon>Eukaryota</taxon>
        <taxon>Sar</taxon>
        <taxon>Alveolata</taxon>
        <taxon>Dinophyceae</taxon>
        <taxon>Suessiales</taxon>
        <taxon>Symbiodiniaceae</taxon>
        <taxon>Durusdinium</taxon>
    </lineage>
</organism>
<evidence type="ECO:0000256" key="1">
    <source>
        <dbReference type="ARBA" id="ARBA00022723"/>
    </source>
</evidence>
<feature type="zinc finger region" description="C3H1-type" evidence="4">
    <location>
        <begin position="36"/>
        <end position="63"/>
    </location>
</feature>
<reference evidence="6 7" key="1">
    <citation type="submission" date="2024-02" db="EMBL/GenBank/DDBJ databases">
        <authorList>
            <person name="Chen Y."/>
            <person name="Shah S."/>
            <person name="Dougan E. K."/>
            <person name="Thang M."/>
            <person name="Chan C."/>
        </authorList>
    </citation>
    <scope>NUCLEOTIDE SEQUENCE [LARGE SCALE GENOMIC DNA]</scope>
</reference>
<dbReference type="SMART" id="SM00356">
    <property type="entry name" value="ZnF_C3H1"/>
    <property type="match status" value="2"/>
</dbReference>
<keyword evidence="1 4" id="KW-0479">Metal-binding</keyword>
<dbReference type="InterPro" id="IPR036855">
    <property type="entry name" value="Znf_CCCH_sf"/>
</dbReference>
<dbReference type="EMBL" id="CAXAMN010019779">
    <property type="protein sequence ID" value="CAK9054973.1"/>
    <property type="molecule type" value="Genomic_DNA"/>
</dbReference>
<keyword evidence="3 4" id="KW-0862">Zinc</keyword>
<feature type="zinc finger region" description="C3H1-type" evidence="4">
    <location>
        <begin position="71"/>
        <end position="98"/>
    </location>
</feature>
<dbReference type="SUPFAM" id="SSF90229">
    <property type="entry name" value="CCCH zinc finger"/>
    <property type="match status" value="1"/>
</dbReference>
<accession>A0ABP0MU16</accession>
<evidence type="ECO:0000313" key="7">
    <source>
        <dbReference type="Proteomes" id="UP001642484"/>
    </source>
</evidence>
<evidence type="ECO:0000256" key="2">
    <source>
        <dbReference type="ARBA" id="ARBA00022771"/>
    </source>
</evidence>
<dbReference type="Proteomes" id="UP001642484">
    <property type="component" value="Unassembled WGS sequence"/>
</dbReference>
<gene>
    <name evidence="6" type="ORF">CCMP2556_LOCUS27415</name>
</gene>
<evidence type="ECO:0000256" key="4">
    <source>
        <dbReference type="PROSITE-ProRule" id="PRU00723"/>
    </source>
</evidence>
<evidence type="ECO:0000259" key="5">
    <source>
        <dbReference type="PROSITE" id="PS50103"/>
    </source>
</evidence>
<keyword evidence="2 4" id="KW-0863">Zinc-finger</keyword>
<feature type="domain" description="C3H1-type" evidence="5">
    <location>
        <begin position="71"/>
        <end position="98"/>
    </location>
</feature>
<evidence type="ECO:0000256" key="3">
    <source>
        <dbReference type="ARBA" id="ARBA00022833"/>
    </source>
</evidence>